<dbReference type="AlphaFoldDB" id="M6BVS6"/>
<evidence type="ECO:0000313" key="1">
    <source>
        <dbReference type="EMBL" id="EMJ80463.1"/>
    </source>
</evidence>
<gene>
    <name evidence="1" type="ORF">LEP1GSC016_1370</name>
</gene>
<sequence length="49" mass="5918">MEIEYAEFIKYLNGLLKKVQFFFGLFLEAVGQISIEDSFFKENIYLRFQ</sequence>
<organism evidence="1 2">
    <name type="scientific">Leptospira borgpetersenii serovar Hardjo-bovis str. Sponselee</name>
    <dbReference type="NCBI Taxonomy" id="1303729"/>
    <lineage>
        <taxon>Bacteria</taxon>
        <taxon>Pseudomonadati</taxon>
        <taxon>Spirochaetota</taxon>
        <taxon>Spirochaetia</taxon>
        <taxon>Leptospirales</taxon>
        <taxon>Leptospiraceae</taxon>
        <taxon>Leptospira</taxon>
    </lineage>
</organism>
<reference evidence="1 2" key="1">
    <citation type="submission" date="2013-01" db="EMBL/GenBank/DDBJ databases">
        <authorList>
            <person name="Harkins D.M."/>
            <person name="Durkin A.S."/>
            <person name="Brinkac L.M."/>
            <person name="Haft D.H."/>
            <person name="Selengut J.D."/>
            <person name="Sanka R."/>
            <person name="DePew J."/>
            <person name="Purushe J."/>
            <person name="Galloway R.L."/>
            <person name="Vinetz J.M."/>
            <person name="Sutton G.G."/>
            <person name="Nierman W.C."/>
            <person name="Fouts D.E."/>
        </authorList>
    </citation>
    <scope>NUCLEOTIDE SEQUENCE [LARGE SCALE GENOMIC DNA]</scope>
    <source>
        <strain evidence="1 2">Sponselee CDC</strain>
    </source>
</reference>
<dbReference type="Proteomes" id="UP000011873">
    <property type="component" value="Unassembled WGS sequence"/>
</dbReference>
<proteinExistence type="predicted"/>
<name>M6BVS6_LEPBO</name>
<accession>M6BVS6</accession>
<comment type="caution">
    <text evidence="1">The sequence shown here is derived from an EMBL/GenBank/DDBJ whole genome shotgun (WGS) entry which is preliminary data.</text>
</comment>
<dbReference type="PATRIC" id="fig|1218567.3.peg.2757"/>
<dbReference type="EMBL" id="ANMU01000106">
    <property type="protein sequence ID" value="EMJ80463.1"/>
    <property type="molecule type" value="Genomic_DNA"/>
</dbReference>
<evidence type="ECO:0000313" key="2">
    <source>
        <dbReference type="Proteomes" id="UP000011873"/>
    </source>
</evidence>
<protein>
    <submittedName>
        <fullName evidence="1">Uncharacterized protein</fullName>
    </submittedName>
</protein>